<dbReference type="eggNOG" id="ENOG5032TG5">
    <property type="taxonomic scope" value="Bacteria"/>
</dbReference>
<dbReference type="STRING" id="525373.HMPREF0766_10765"/>
<proteinExistence type="predicted"/>
<evidence type="ECO:0000313" key="2">
    <source>
        <dbReference type="Proteomes" id="UP000006258"/>
    </source>
</evidence>
<name>D7VIE6_SPHSI</name>
<sequence length="260" mass="29976">MIRYIFHAIYINYVFNAAFFLLNCDKYLTLIIIKHHHLVTVFTVHLISDIMKHEIPIQQTGRSMDASESICFPEKVDAKDFYEIVRNRLLRIDNWYALAELPMASFIQIDQNGQETTDLPKVGNFIKIDIPGPGLSSTRGFDFVRIERIDETDEDNLQTLTLTLRPSTDPIDQSDNEIKHFFKDIATSTLQIQRINNSINVNYFGRNELMNLDVEALTDKLRNFFVGMGARLGASFPQWKLLLKGLVNSNIIQGNRNKPH</sequence>
<keyword evidence="2" id="KW-1185">Reference proteome</keyword>
<gene>
    <name evidence="1" type="ORF">HMPREF0766_10765</name>
</gene>
<organism evidence="1 2">
    <name type="scientific">Sphingobacterium spiritivorum ATCC 33861</name>
    <dbReference type="NCBI Taxonomy" id="525373"/>
    <lineage>
        <taxon>Bacteria</taxon>
        <taxon>Pseudomonadati</taxon>
        <taxon>Bacteroidota</taxon>
        <taxon>Sphingobacteriia</taxon>
        <taxon>Sphingobacteriales</taxon>
        <taxon>Sphingobacteriaceae</taxon>
        <taxon>Sphingobacterium</taxon>
    </lineage>
</organism>
<comment type="caution">
    <text evidence="1">The sequence shown here is derived from an EMBL/GenBank/DDBJ whole genome shotgun (WGS) entry which is preliminary data.</text>
</comment>
<dbReference type="Proteomes" id="UP000006258">
    <property type="component" value="Unassembled WGS sequence"/>
</dbReference>
<protein>
    <submittedName>
        <fullName evidence="1">Uncharacterized protein</fullName>
    </submittedName>
</protein>
<dbReference type="AlphaFoldDB" id="D7VIE6"/>
<reference evidence="1" key="1">
    <citation type="submission" date="2010-07" db="EMBL/GenBank/DDBJ databases">
        <authorList>
            <person name="Muzny D."/>
            <person name="Qin X."/>
            <person name="Buhay C."/>
            <person name="Dugan-Rocha S."/>
            <person name="Ding Y."/>
            <person name="Chen G."/>
            <person name="Hawes A."/>
            <person name="Holder M."/>
            <person name="Jhangiani S."/>
            <person name="Johnson A."/>
            <person name="Khan Z."/>
            <person name="Li Z."/>
            <person name="Liu W."/>
            <person name="Liu X."/>
            <person name="Perez L."/>
            <person name="Shen H."/>
            <person name="Wang Q."/>
            <person name="Watt J."/>
            <person name="Xi L."/>
            <person name="Xin Y."/>
            <person name="Zhou J."/>
            <person name="Deng J."/>
            <person name="Jiang H."/>
            <person name="Liu Y."/>
            <person name="Qu J."/>
            <person name="Song X.-Z."/>
            <person name="Zhang L."/>
            <person name="Villasana D."/>
            <person name="Johnson A."/>
            <person name="Liu J."/>
            <person name="Liyanage D."/>
            <person name="Lorensuhewa L."/>
            <person name="Robinson T."/>
            <person name="Song A."/>
            <person name="Song B.-B."/>
            <person name="Dinh H."/>
            <person name="Thornton R."/>
            <person name="Coyle M."/>
            <person name="Francisco L."/>
            <person name="Jackson L."/>
            <person name="Javaid M."/>
            <person name="Korchina V."/>
            <person name="Kovar C."/>
            <person name="Mata R."/>
            <person name="Mathew T."/>
            <person name="Ngo R."/>
            <person name="Nguyen L."/>
            <person name="Nguyen N."/>
            <person name="Okwuonu G."/>
            <person name="Ongeri F."/>
            <person name="Pham C."/>
            <person name="Simmons D."/>
            <person name="Wilczek-Boney K."/>
            <person name="Hale W."/>
            <person name="Jakkamsetti A."/>
            <person name="Pham P."/>
            <person name="Ruth R."/>
            <person name="San Lucas F."/>
            <person name="Warren J."/>
            <person name="Zhang J."/>
            <person name="Zhao Z."/>
            <person name="Zhou C."/>
            <person name="Zhu D."/>
            <person name="Lee S."/>
            <person name="Bess C."/>
            <person name="Blankenburg K."/>
            <person name="Forbes L."/>
            <person name="Fu Q."/>
            <person name="Gubbala S."/>
            <person name="Hirani K."/>
            <person name="Jayaseelan J.C."/>
            <person name="Lara F."/>
            <person name="Munidasa M."/>
            <person name="Palculict T."/>
            <person name="Patil S."/>
            <person name="Pu L.-L."/>
            <person name="Saada N."/>
            <person name="Tang L."/>
            <person name="Weissenberger G."/>
            <person name="Zhu Y."/>
            <person name="Hemphill L."/>
            <person name="Shang Y."/>
            <person name="Youmans B."/>
            <person name="Ayvaz T."/>
            <person name="Ross M."/>
            <person name="Santibanez J."/>
            <person name="Aqrawi P."/>
            <person name="Gross S."/>
            <person name="Joshi V."/>
            <person name="Fowler G."/>
            <person name="Nazareth L."/>
            <person name="Reid J."/>
            <person name="Worley K."/>
            <person name="Petrosino J."/>
            <person name="Highlander S."/>
            <person name="Gibbs R."/>
        </authorList>
    </citation>
    <scope>NUCLEOTIDE SEQUENCE [LARGE SCALE GENOMIC DNA]</scope>
    <source>
        <strain evidence="1">ATCC 33861</strain>
    </source>
</reference>
<evidence type="ECO:0000313" key="1">
    <source>
        <dbReference type="EMBL" id="EFK59848.1"/>
    </source>
</evidence>
<dbReference type="HOGENOM" id="CLU_093479_0_0_10"/>
<dbReference type="EMBL" id="ACHA02000002">
    <property type="protein sequence ID" value="EFK59848.1"/>
    <property type="molecule type" value="Genomic_DNA"/>
</dbReference>
<accession>D7VIE6</accession>